<keyword evidence="2" id="KW-1185">Reference proteome</keyword>
<accession>A0A387B808</accession>
<gene>
    <name evidence="1" type="ORF">D7I46_01870</name>
</gene>
<dbReference type="KEGG" id="lact:D7I46_01870"/>
<dbReference type="Proteomes" id="UP000269374">
    <property type="component" value="Chromosome"/>
</dbReference>
<reference evidence="1 2" key="1">
    <citation type="submission" date="2018-09" db="EMBL/GenBank/DDBJ databases">
        <title>Genome sequencing of strain 1JSPR-7.</title>
        <authorList>
            <person name="Heo J."/>
            <person name="Kim S.-J."/>
            <person name="Kwon S.-W."/>
        </authorList>
    </citation>
    <scope>NUCLEOTIDE SEQUENCE [LARGE SCALE GENOMIC DNA]</scope>
    <source>
        <strain evidence="1 2">1JSPR-7</strain>
    </source>
</reference>
<dbReference type="EMBL" id="CP032627">
    <property type="protein sequence ID" value="AYF99944.1"/>
    <property type="molecule type" value="Genomic_DNA"/>
</dbReference>
<dbReference type="RefSeq" id="WP_120771333.1">
    <property type="nucleotide sequence ID" value="NZ_CP032627.1"/>
</dbReference>
<dbReference type="Gene3D" id="2.115.10.20">
    <property type="entry name" value="Glycosyl hydrolase domain, family 43"/>
    <property type="match status" value="1"/>
</dbReference>
<dbReference type="InterPro" id="IPR015045">
    <property type="entry name" value="MPT-1-like_LmxM"/>
</dbReference>
<protein>
    <submittedName>
        <fullName evidence="1">DUF1861 family protein</fullName>
    </submittedName>
</protein>
<dbReference type="PANTHER" id="PTHR37036">
    <property type="match status" value="1"/>
</dbReference>
<dbReference type="InterPro" id="IPR023296">
    <property type="entry name" value="Glyco_hydro_beta-prop_sf"/>
</dbReference>
<proteinExistence type="predicted"/>
<evidence type="ECO:0000313" key="2">
    <source>
        <dbReference type="Proteomes" id="UP000269374"/>
    </source>
</evidence>
<organism evidence="1 2">
    <name type="scientific">Lactococcus allomyrinae</name>
    <dbReference type="NCBI Taxonomy" id="2419773"/>
    <lineage>
        <taxon>Bacteria</taxon>
        <taxon>Bacillati</taxon>
        <taxon>Bacillota</taxon>
        <taxon>Bacilli</taxon>
        <taxon>Lactobacillales</taxon>
        <taxon>Streptococcaceae</taxon>
        <taxon>Lactococcus</taxon>
    </lineage>
</organism>
<dbReference type="PANTHER" id="PTHR37036:SF2">
    <property type="entry name" value="DUF1861 FAMILY PROTEIN"/>
    <property type="match status" value="1"/>
</dbReference>
<dbReference type="Pfam" id="PF08950">
    <property type="entry name" value="DUF1861"/>
    <property type="match status" value="1"/>
</dbReference>
<sequence>MFKSEELVEKHRNKSKVYCAEKLIFGGVKGYDVYNISAPFELNHQLILAGRVEARDSEHSQIRFFYHKSGNQWQLIEEAQSFNLQDPFFTRIDEKIILGGVEVTFDSEKVLYWRTIFYELNDLKKAKLIFSGPIGMKDIRLRELADGKILVLTRPQGMKGGLGKIGAVVIDDLSKLSIDLLEKAPLLKNQYVDEEWGGANEIHLVGNRVAVLGHIGSRDYLGNIHYRAMTFELDENFTEILNPKIIAERKDFVAGPSKRPDLMDVVFSGGLIFKEDKVVLYAGTGDAEAQKLVINDPFR</sequence>
<name>A0A387B808_9LACT</name>
<dbReference type="SUPFAM" id="SSF75005">
    <property type="entry name" value="Arabinanase/levansucrase/invertase"/>
    <property type="match status" value="1"/>
</dbReference>
<dbReference type="AlphaFoldDB" id="A0A387B808"/>
<dbReference type="OrthoDB" id="7544904at2"/>
<evidence type="ECO:0000313" key="1">
    <source>
        <dbReference type="EMBL" id="AYF99944.1"/>
    </source>
</evidence>